<comment type="subcellular location">
    <subcellularLocation>
        <location evidence="2">Cytoplasm</location>
    </subcellularLocation>
</comment>
<proteinExistence type="inferred from homology"/>
<dbReference type="AlphaFoldDB" id="C5BSE3"/>
<sequence length="281" mass="31305">MVDSDKKKRPAGVWQPQSGETVAAWDLPAWNDDGQIIKSARREAAEKQAEKEPEPVIEEIEEVEPPKLPTAEELKAIADQAQQEGYADGFKEGMEKGLHQGEEAGRKHGEEKAYAETRAKMEGEIARLQSIADRMFEPTQQQDEQLESLVVEMAVNLARRLLVTELTAQPERITPVVKRALTELPVGAKNITVELSPADMALLDEHLPESKRNWRATENAELHQGGCIVKTAESLIDYSVDQRLDNYFREIDQSPAISDTDEEEIGDTGHAEQADQEPASD</sequence>
<feature type="region of interest" description="Disordered" evidence="10">
    <location>
        <begin position="40"/>
        <end position="68"/>
    </location>
</feature>
<dbReference type="KEGG" id="ttu:TERTU_1333"/>
<evidence type="ECO:0000313" key="13">
    <source>
        <dbReference type="Proteomes" id="UP000009080"/>
    </source>
</evidence>
<evidence type="ECO:0000256" key="8">
    <source>
        <dbReference type="ARBA" id="ARBA00022927"/>
    </source>
</evidence>
<evidence type="ECO:0000313" key="12">
    <source>
        <dbReference type="EMBL" id="ACR10778.1"/>
    </source>
</evidence>
<evidence type="ECO:0000256" key="10">
    <source>
        <dbReference type="SAM" id="MobiDB-lite"/>
    </source>
</evidence>
<dbReference type="PRINTS" id="PR01003">
    <property type="entry name" value="FLGFLIH"/>
</dbReference>
<evidence type="ECO:0000256" key="3">
    <source>
        <dbReference type="ARBA" id="ARBA00006602"/>
    </source>
</evidence>
<dbReference type="STRING" id="377629.TERTU_1333"/>
<dbReference type="PANTHER" id="PTHR34982:SF1">
    <property type="entry name" value="FLAGELLAR ASSEMBLY PROTEIN FLIH"/>
    <property type="match status" value="1"/>
</dbReference>
<evidence type="ECO:0000256" key="2">
    <source>
        <dbReference type="ARBA" id="ARBA00004496"/>
    </source>
</evidence>
<evidence type="ECO:0000256" key="1">
    <source>
        <dbReference type="ARBA" id="ARBA00003041"/>
    </source>
</evidence>
<dbReference type="OrthoDB" id="8480773at2"/>
<evidence type="ECO:0000256" key="5">
    <source>
        <dbReference type="ARBA" id="ARBA00022448"/>
    </source>
</evidence>
<comment type="similarity">
    <text evidence="3">Belongs to the FliH family.</text>
</comment>
<keyword evidence="12" id="KW-0282">Flagellum</keyword>
<dbReference type="GO" id="GO:0005829">
    <property type="term" value="C:cytosol"/>
    <property type="evidence" value="ECO:0007669"/>
    <property type="project" value="TreeGrafter"/>
</dbReference>
<dbReference type="Pfam" id="PF02108">
    <property type="entry name" value="FliH"/>
    <property type="match status" value="1"/>
</dbReference>
<organism evidence="12 13">
    <name type="scientific">Teredinibacter turnerae (strain ATCC 39867 / T7901)</name>
    <dbReference type="NCBI Taxonomy" id="377629"/>
    <lineage>
        <taxon>Bacteria</taxon>
        <taxon>Pseudomonadati</taxon>
        <taxon>Pseudomonadota</taxon>
        <taxon>Gammaproteobacteria</taxon>
        <taxon>Cellvibrionales</taxon>
        <taxon>Cellvibrionaceae</taxon>
        <taxon>Teredinibacter</taxon>
    </lineage>
</organism>
<dbReference type="SUPFAM" id="SSF160527">
    <property type="entry name" value="V-type ATPase subunit E-like"/>
    <property type="match status" value="1"/>
</dbReference>
<dbReference type="eggNOG" id="COG1317">
    <property type="taxonomic scope" value="Bacteria"/>
</dbReference>
<dbReference type="GO" id="GO:0015031">
    <property type="term" value="P:protein transport"/>
    <property type="evidence" value="ECO:0007669"/>
    <property type="project" value="UniProtKB-KW"/>
</dbReference>
<evidence type="ECO:0000256" key="4">
    <source>
        <dbReference type="ARBA" id="ARBA00016507"/>
    </source>
</evidence>
<evidence type="ECO:0000256" key="6">
    <source>
        <dbReference type="ARBA" id="ARBA00022490"/>
    </source>
</evidence>
<keyword evidence="6" id="KW-0963">Cytoplasm</keyword>
<evidence type="ECO:0000256" key="7">
    <source>
        <dbReference type="ARBA" id="ARBA00022795"/>
    </source>
</evidence>
<keyword evidence="12" id="KW-0969">Cilium</keyword>
<dbReference type="InterPro" id="IPR018035">
    <property type="entry name" value="Flagellar_FliH/T3SS_HrpE"/>
</dbReference>
<dbReference type="PANTHER" id="PTHR34982">
    <property type="entry name" value="YOP PROTEINS TRANSLOCATION PROTEIN L"/>
    <property type="match status" value="1"/>
</dbReference>
<gene>
    <name evidence="12" type="primary">fliH</name>
    <name evidence="12" type="ordered locus">TERTU_1333</name>
</gene>
<dbReference type="Proteomes" id="UP000009080">
    <property type="component" value="Chromosome"/>
</dbReference>
<dbReference type="GO" id="GO:0071973">
    <property type="term" value="P:bacterial-type flagellum-dependent cell motility"/>
    <property type="evidence" value="ECO:0007669"/>
    <property type="project" value="InterPro"/>
</dbReference>
<keyword evidence="12" id="KW-0966">Cell projection</keyword>
<dbReference type="GO" id="GO:0044781">
    <property type="term" value="P:bacterial-type flagellum organization"/>
    <property type="evidence" value="ECO:0007669"/>
    <property type="project" value="UniProtKB-KW"/>
</dbReference>
<feature type="domain" description="Flagellar assembly protein FliH/Type III secretion system HrpE" evidence="11">
    <location>
        <begin position="124"/>
        <end position="246"/>
    </location>
</feature>
<dbReference type="RefSeq" id="WP_015816890.1">
    <property type="nucleotide sequence ID" value="NC_012997.1"/>
</dbReference>
<keyword evidence="9" id="KW-1006">Bacterial flagellum protein export</keyword>
<feature type="compositionally biased region" description="Basic and acidic residues" evidence="10">
    <location>
        <begin position="40"/>
        <end position="54"/>
    </location>
</feature>
<dbReference type="GO" id="GO:0009288">
    <property type="term" value="C:bacterial-type flagellum"/>
    <property type="evidence" value="ECO:0007669"/>
    <property type="project" value="InterPro"/>
</dbReference>
<feature type="region of interest" description="Disordered" evidence="10">
    <location>
        <begin position="251"/>
        <end position="281"/>
    </location>
</feature>
<reference evidence="12 13" key="1">
    <citation type="journal article" date="2009" name="PLoS ONE">
        <title>The complete genome of Teredinibacter turnerae T7901: an intracellular endosymbiont of marine wood-boring bivalves (shipworms).</title>
        <authorList>
            <person name="Yang J.C."/>
            <person name="Madupu R."/>
            <person name="Durkin A.S."/>
            <person name="Ekborg N.A."/>
            <person name="Pedamallu C.S."/>
            <person name="Hostetler J.B."/>
            <person name="Radune D."/>
            <person name="Toms B.S."/>
            <person name="Henrissat B."/>
            <person name="Coutinho P.M."/>
            <person name="Schwarz S."/>
            <person name="Field L."/>
            <person name="Trindade-Silva A.E."/>
            <person name="Soares C.A.G."/>
            <person name="Elshahawi S."/>
            <person name="Hanora A."/>
            <person name="Schmidt E.W."/>
            <person name="Haygood M.G."/>
            <person name="Posfai J."/>
            <person name="Benner J."/>
            <person name="Madinger C."/>
            <person name="Nove J."/>
            <person name="Anton B."/>
            <person name="Chaudhary K."/>
            <person name="Foster J."/>
            <person name="Holman A."/>
            <person name="Kumar S."/>
            <person name="Lessard P.A."/>
            <person name="Luyten Y.A."/>
            <person name="Slatko B."/>
            <person name="Wood N."/>
            <person name="Wu B."/>
            <person name="Teplitski M."/>
            <person name="Mougous J.D."/>
            <person name="Ward N."/>
            <person name="Eisen J.A."/>
            <person name="Badger J.H."/>
            <person name="Distel D.L."/>
        </authorList>
    </citation>
    <scope>NUCLEOTIDE SEQUENCE [LARGE SCALE GENOMIC DNA]</scope>
    <source>
        <strain evidence="13">ATCC 39867 / T7901</strain>
    </source>
</reference>
<name>C5BSE3_TERTT</name>
<comment type="function">
    <text evidence="1">Needed for flagellar regrowth and assembly.</text>
</comment>
<dbReference type="InterPro" id="IPR051472">
    <property type="entry name" value="T3SS_Stator/FliH"/>
</dbReference>
<keyword evidence="13" id="KW-1185">Reference proteome</keyword>
<dbReference type="HOGENOM" id="CLU_062625_4_2_6"/>
<keyword evidence="5" id="KW-0813">Transport</keyword>
<protein>
    <recommendedName>
        <fullName evidence="4">Flagellar assembly protein FliH</fullName>
    </recommendedName>
</protein>
<dbReference type="EMBL" id="CP001614">
    <property type="protein sequence ID" value="ACR10778.1"/>
    <property type="molecule type" value="Genomic_DNA"/>
</dbReference>
<dbReference type="InterPro" id="IPR000563">
    <property type="entry name" value="Flag_FliH"/>
</dbReference>
<accession>C5BSE3</accession>
<evidence type="ECO:0000259" key="11">
    <source>
        <dbReference type="Pfam" id="PF02108"/>
    </source>
</evidence>
<dbReference type="GO" id="GO:0003774">
    <property type="term" value="F:cytoskeletal motor activity"/>
    <property type="evidence" value="ECO:0007669"/>
    <property type="project" value="InterPro"/>
</dbReference>
<keyword evidence="8" id="KW-0653">Protein transport</keyword>
<keyword evidence="7" id="KW-1005">Bacterial flagellum biogenesis</keyword>
<evidence type="ECO:0000256" key="9">
    <source>
        <dbReference type="ARBA" id="ARBA00023225"/>
    </source>
</evidence>
<feature type="region of interest" description="Disordered" evidence="10">
    <location>
        <begin position="1"/>
        <end position="27"/>
    </location>
</feature>